<evidence type="ECO:0000313" key="2">
    <source>
        <dbReference type="EMBL" id="TBU13524.1"/>
    </source>
</evidence>
<evidence type="ECO:0000256" key="1">
    <source>
        <dbReference type="SAM" id="Coils"/>
    </source>
</evidence>
<feature type="coiled-coil region" evidence="1">
    <location>
        <begin position="224"/>
        <end position="251"/>
    </location>
</feature>
<comment type="caution">
    <text evidence="2">The sequence shown here is derived from an EMBL/GenBank/DDBJ whole genome shotgun (WGS) entry which is preliminary data.</text>
</comment>
<dbReference type="InterPro" id="IPR027417">
    <property type="entry name" value="P-loop_NTPase"/>
</dbReference>
<name>A0A4Q9LXT2_9MICR</name>
<dbReference type="AlphaFoldDB" id="A0A4Q9LXT2"/>
<organism evidence="2 3">
    <name type="scientific">Hamiltosporidium tvaerminnensis</name>
    <dbReference type="NCBI Taxonomy" id="1176355"/>
    <lineage>
        <taxon>Eukaryota</taxon>
        <taxon>Fungi</taxon>
        <taxon>Fungi incertae sedis</taxon>
        <taxon>Microsporidia</taxon>
        <taxon>Dubosqiidae</taxon>
        <taxon>Hamiltosporidium</taxon>
    </lineage>
</organism>
<gene>
    <name evidence="2" type="ORF">CWI38_0404p0020</name>
</gene>
<reference evidence="2 3" key="1">
    <citation type="submission" date="2017-12" db="EMBL/GenBank/DDBJ databases">
        <authorList>
            <person name="Pombert J.-F."/>
            <person name="Haag K.L."/>
            <person name="Ebert D."/>
        </authorList>
    </citation>
    <scope>NUCLEOTIDE SEQUENCE [LARGE SCALE GENOMIC DNA]</scope>
    <source>
        <strain evidence="2">IL-G-3</strain>
    </source>
</reference>
<evidence type="ECO:0000313" key="3">
    <source>
        <dbReference type="Proteomes" id="UP000292282"/>
    </source>
</evidence>
<proteinExistence type="predicted"/>
<accession>A0A4Q9LXT2</accession>
<dbReference type="Gene3D" id="3.40.50.300">
    <property type="entry name" value="P-loop containing nucleotide triphosphate hydrolases"/>
    <property type="match status" value="1"/>
</dbReference>
<keyword evidence="3" id="KW-1185">Reference proteome</keyword>
<dbReference type="EMBL" id="PITK01000404">
    <property type="protein sequence ID" value="TBU13524.1"/>
    <property type="molecule type" value="Genomic_DNA"/>
</dbReference>
<keyword evidence="1" id="KW-0175">Coiled coil</keyword>
<protein>
    <submittedName>
        <fullName evidence="2">Uncharacterized protein</fullName>
    </submittedName>
</protein>
<dbReference type="Proteomes" id="UP000292282">
    <property type="component" value="Unassembled WGS sequence"/>
</dbReference>
<dbReference type="STRING" id="1176355.A0A4Q9LXT2"/>
<sequence>MNKNNEFSLFGNEIKDMKNKLRNTNLNLFFNLCTGFDINLIFEELKFNDNRNKSIVVLEENDFMWFLRNFENSNLKKIINETKNSEYINRDESNDLIRMNIKDLYDKFFEIDLERIEMFIFINFSFFNYFYESVLFQLRKFKRIIYLGYFMKGISDICRWFSKDSCFINIDMLRKYNLKVKSFEDRNNDFLFENSLNNEIIGEINLNEKILIVCSTFKSQEKCCKEIYKNLESLANNLENLENKKYMNLENKKDKNLENKKYMNLENKKYMNLENKNVKNDRNLGTEIKKYMNFRLENVFSKNIFYYHGKLSNETKIFIEKKIKNLSNYIICSTASILKIQNLKFDKIIFKSTKKYTWEGYVEYNREDIISLMNILSYKTKGNIILYTKSNMKSYYDEFIVGRNVTKSFLYLNIENFILFNLKNKHYLTFKNICEIFKRSYLFFHFEKYPNIYSNIKNIELTIYKTLKDLNSDQIIFLENSRSLNNAKIFLKSFLFTTLDYKTIKMILEFKENNLKMYLKYFCTPKIFQDLNLEKINTTVFKEIIDGKMEKRKTLEEKFYFLIYLLIHKNLLDLKDTTKFFIRIIVEHFVKIIDIFIFLNKRTLKIFFFRNLLTIKAKLSYFLEDQHIKVKTNSEFKENSLILKNTYFEIILNKNIEIKIYESFLKTEDFTVFISNDVNFKIRNCKGDSLFENIYLKNISELYLQFYKTHAYNIFFRINFNKKEAEIIDSSKFYFENIFFKYSFSKNTANQIKSKQETTEYLEEENKNPNILYKTEDCKEIIVKENMNLNLFYKNNPNLNEMIVKENMNLSGTYKANPNLNEIIVKENMNLSGTYKKNITKKLKIKSEKEFKNLKIQFFELH</sequence>
<dbReference type="VEuPathDB" id="MicrosporidiaDB:CWI38_0404p0020"/>